<protein>
    <submittedName>
        <fullName evidence="2">Uncharacterized protein</fullName>
    </submittedName>
</protein>
<feature type="signal peptide" evidence="1">
    <location>
        <begin position="1"/>
        <end position="25"/>
    </location>
</feature>
<dbReference type="EMBL" id="JAQYXL010000001">
    <property type="protein sequence ID" value="MEN3226489.1"/>
    <property type="molecule type" value="Genomic_DNA"/>
</dbReference>
<sequence>MDKIWAFRVVLTALTLATFATSAEAMPAGSAPAKALVSPTVSEAGVTIGRHKALPKKKRIHRERKL</sequence>
<keyword evidence="1" id="KW-0732">Signal</keyword>
<accession>A0ABU9Z556</accession>
<dbReference type="Proteomes" id="UP001404845">
    <property type="component" value="Unassembled WGS sequence"/>
</dbReference>
<keyword evidence="3" id="KW-1185">Reference proteome</keyword>
<organism evidence="2 3">
    <name type="scientific">Methylorubrum rhodesianum</name>
    <dbReference type="NCBI Taxonomy" id="29427"/>
    <lineage>
        <taxon>Bacteria</taxon>
        <taxon>Pseudomonadati</taxon>
        <taxon>Pseudomonadota</taxon>
        <taxon>Alphaproteobacteria</taxon>
        <taxon>Hyphomicrobiales</taxon>
        <taxon>Methylobacteriaceae</taxon>
        <taxon>Methylorubrum</taxon>
    </lineage>
</organism>
<comment type="caution">
    <text evidence="2">The sequence shown here is derived from an EMBL/GenBank/DDBJ whole genome shotgun (WGS) entry which is preliminary data.</text>
</comment>
<name>A0ABU9Z556_9HYPH</name>
<evidence type="ECO:0000256" key="1">
    <source>
        <dbReference type="SAM" id="SignalP"/>
    </source>
</evidence>
<feature type="chain" id="PRO_5045374141" evidence="1">
    <location>
        <begin position="26"/>
        <end position="66"/>
    </location>
</feature>
<evidence type="ECO:0000313" key="2">
    <source>
        <dbReference type="EMBL" id="MEN3226489.1"/>
    </source>
</evidence>
<dbReference type="RefSeq" id="WP_200671271.1">
    <property type="nucleotide sequence ID" value="NZ_JACWCW010000057.1"/>
</dbReference>
<reference evidence="2 3" key="1">
    <citation type="journal article" date="2023" name="PLoS ONE">
        <title>Complete genome assembly of Hawai'i environmental nontuberculous mycobacteria reveals unexpected co-isolation with methylobacteria.</title>
        <authorList>
            <person name="Hendrix J."/>
            <person name="Epperson L.E."/>
            <person name="Tong E.I."/>
            <person name="Chan Y.L."/>
            <person name="Hasan N.A."/>
            <person name="Dawrs S.N."/>
            <person name="Norton G.J."/>
            <person name="Virdi R."/>
            <person name="Crooks J.L."/>
            <person name="Chan E.D."/>
            <person name="Honda J.R."/>
            <person name="Strong M."/>
        </authorList>
    </citation>
    <scope>NUCLEOTIDE SEQUENCE [LARGE SCALE GENOMIC DNA]</scope>
    <source>
        <strain evidence="2 3">NJH_HI01</strain>
    </source>
</reference>
<evidence type="ECO:0000313" key="3">
    <source>
        <dbReference type="Proteomes" id="UP001404845"/>
    </source>
</evidence>
<proteinExistence type="predicted"/>
<gene>
    <name evidence="2" type="ORF">PUR21_02190</name>
</gene>